<reference evidence="3" key="1">
    <citation type="submission" date="2018-03" db="EMBL/GenBank/DDBJ databases">
        <authorList>
            <person name="Sun L."/>
            <person name="Liu H."/>
            <person name="Chen W."/>
            <person name="Huang K."/>
            <person name="Liu W."/>
            <person name="Gao X."/>
        </authorList>
    </citation>
    <scope>NUCLEOTIDE SEQUENCE [LARGE SCALE GENOMIC DNA]</scope>
    <source>
        <strain evidence="3">SH9</strain>
    </source>
</reference>
<dbReference type="Pfam" id="PF12728">
    <property type="entry name" value="HTH_17"/>
    <property type="match status" value="1"/>
</dbReference>
<name>A0A2T1HQ62_9HYPH</name>
<dbReference type="GO" id="GO:0003677">
    <property type="term" value="F:DNA binding"/>
    <property type="evidence" value="ECO:0007669"/>
    <property type="project" value="UniProtKB-KW"/>
</dbReference>
<evidence type="ECO:0000259" key="1">
    <source>
        <dbReference type="Pfam" id="PF12728"/>
    </source>
</evidence>
<dbReference type="Proteomes" id="UP000239772">
    <property type="component" value="Unassembled WGS sequence"/>
</dbReference>
<dbReference type="InterPro" id="IPR009061">
    <property type="entry name" value="DNA-bd_dom_put_sf"/>
</dbReference>
<evidence type="ECO:0000313" key="2">
    <source>
        <dbReference type="EMBL" id="PSC03808.1"/>
    </source>
</evidence>
<sequence>MTASINPHDPDLIRLTEATEPTREEIDLDDLATAEEAADMLRISLRWLEKLRADNSGPACIKLGRRFYYPRSAVRAWATARLRRSKHFDLTAA</sequence>
<gene>
    <name evidence="2" type="ORF">SLNSH_17005</name>
</gene>
<dbReference type="AlphaFoldDB" id="A0A2T1HQ62"/>
<dbReference type="OrthoDB" id="7068969at2"/>
<dbReference type="InterPro" id="IPR041657">
    <property type="entry name" value="HTH_17"/>
</dbReference>
<dbReference type="SUPFAM" id="SSF46955">
    <property type="entry name" value="Putative DNA-binding domain"/>
    <property type="match status" value="1"/>
</dbReference>
<evidence type="ECO:0000313" key="3">
    <source>
        <dbReference type="Proteomes" id="UP000239772"/>
    </source>
</evidence>
<protein>
    <submittedName>
        <fullName evidence="2">DNA-binding protein</fullName>
    </submittedName>
</protein>
<keyword evidence="3" id="KW-1185">Reference proteome</keyword>
<comment type="caution">
    <text evidence="2">The sequence shown here is derived from an EMBL/GenBank/DDBJ whole genome shotgun (WGS) entry which is preliminary data.</text>
</comment>
<dbReference type="RefSeq" id="WP_106338209.1">
    <property type="nucleotide sequence ID" value="NZ_PVZS01000020.1"/>
</dbReference>
<organism evidence="2 3">
    <name type="scientific">Alsobacter soli</name>
    <dbReference type="NCBI Taxonomy" id="2109933"/>
    <lineage>
        <taxon>Bacteria</taxon>
        <taxon>Pseudomonadati</taxon>
        <taxon>Pseudomonadota</taxon>
        <taxon>Alphaproteobacteria</taxon>
        <taxon>Hyphomicrobiales</taxon>
        <taxon>Alsobacteraceae</taxon>
        <taxon>Alsobacter</taxon>
    </lineage>
</organism>
<accession>A0A2T1HQ62</accession>
<feature type="domain" description="Helix-turn-helix" evidence="1">
    <location>
        <begin position="33"/>
        <end position="81"/>
    </location>
</feature>
<dbReference type="EMBL" id="PVZS01000020">
    <property type="protein sequence ID" value="PSC03808.1"/>
    <property type="molecule type" value="Genomic_DNA"/>
</dbReference>
<proteinExistence type="predicted"/>
<keyword evidence="2" id="KW-0238">DNA-binding</keyword>